<evidence type="ECO:0000313" key="9">
    <source>
        <dbReference type="EMBL" id="ABU58181.1"/>
    </source>
</evidence>
<keyword evidence="8" id="KW-1003">Cell membrane</keyword>
<name>A7NL11_ROSCS</name>
<dbReference type="GO" id="GO:0005886">
    <property type="term" value="C:plasma membrane"/>
    <property type="evidence" value="ECO:0007669"/>
    <property type="project" value="UniProtKB-SubCell"/>
</dbReference>
<dbReference type="PANTHER" id="PTHR11434:SF16">
    <property type="entry name" value="NADH-UBIQUINONE OXIDOREDUCTASE CHAIN 4L"/>
    <property type="match status" value="1"/>
</dbReference>
<feature type="transmembrane region" description="Helical" evidence="8">
    <location>
        <begin position="12"/>
        <end position="29"/>
    </location>
</feature>
<dbReference type="eggNOG" id="COG0713">
    <property type="taxonomic scope" value="Bacteria"/>
</dbReference>
<evidence type="ECO:0000256" key="6">
    <source>
        <dbReference type="ARBA" id="ARBA00022989"/>
    </source>
</evidence>
<dbReference type="EC" id="7.1.1.-" evidence="8"/>
<comment type="subunit">
    <text evidence="8">NDH-1 is composed of 14 different subunits. Subunits NuoA, H, J, K, L, M, N constitute the membrane sector of the complex.</text>
</comment>
<dbReference type="AlphaFoldDB" id="A7NL11"/>
<keyword evidence="8" id="KW-1278">Translocase</keyword>
<accession>A7NL11</accession>
<keyword evidence="5 8" id="KW-0874">Quinone</keyword>
<dbReference type="KEGG" id="rca:Rcas_2095"/>
<comment type="similarity">
    <text evidence="2 8">Belongs to the complex I subunit 4L family.</text>
</comment>
<reference evidence="9 10" key="1">
    <citation type="submission" date="2007-08" db="EMBL/GenBank/DDBJ databases">
        <title>Complete sequence of Roseiflexus castenholzii DSM 13941.</title>
        <authorList>
            <consortium name="US DOE Joint Genome Institute"/>
            <person name="Copeland A."/>
            <person name="Lucas S."/>
            <person name="Lapidus A."/>
            <person name="Barry K."/>
            <person name="Glavina del Rio T."/>
            <person name="Dalin E."/>
            <person name="Tice H."/>
            <person name="Pitluck S."/>
            <person name="Thompson L.S."/>
            <person name="Brettin T."/>
            <person name="Bruce D."/>
            <person name="Detter J.C."/>
            <person name="Han C."/>
            <person name="Tapia R."/>
            <person name="Schmutz J."/>
            <person name="Larimer F."/>
            <person name="Land M."/>
            <person name="Hauser L."/>
            <person name="Kyrpides N."/>
            <person name="Mikhailova N."/>
            <person name="Bryant D.A."/>
            <person name="Hanada S."/>
            <person name="Tsukatani Y."/>
            <person name="Richardson P."/>
        </authorList>
    </citation>
    <scope>NUCLEOTIDE SEQUENCE [LARGE SCALE GENOMIC DNA]</scope>
    <source>
        <strain evidence="10">DSM 13941 / HLO8</strain>
    </source>
</reference>
<evidence type="ECO:0000256" key="2">
    <source>
        <dbReference type="ARBA" id="ARBA00010519"/>
    </source>
</evidence>
<dbReference type="NCBIfam" id="NF004320">
    <property type="entry name" value="PRK05715.1-2"/>
    <property type="match status" value="1"/>
</dbReference>
<sequence>MPSMTEAVPLSWVLTLAGALFCVGLFGALSRRNTVGILLGIELMLNAVNINLVAFWRYLEPNVVAGQTFALFVITVAAAEAAIGLAMIIAIYRARQTVNADEVDSLRG</sequence>
<dbReference type="GO" id="GO:0048038">
    <property type="term" value="F:quinone binding"/>
    <property type="evidence" value="ECO:0007669"/>
    <property type="project" value="UniProtKB-KW"/>
</dbReference>
<dbReference type="PANTHER" id="PTHR11434">
    <property type="entry name" value="NADH-UBIQUINONE OXIDOREDUCTASE SUBUNIT ND4L"/>
    <property type="match status" value="1"/>
</dbReference>
<dbReference type="NCBIfam" id="NF004322">
    <property type="entry name" value="PRK05715.1-4"/>
    <property type="match status" value="1"/>
</dbReference>
<dbReference type="InterPro" id="IPR001133">
    <property type="entry name" value="NADH_UbQ_OxRdtase_chain4L/K"/>
</dbReference>
<keyword evidence="4 8" id="KW-0812">Transmembrane</keyword>
<feature type="transmembrane region" description="Helical" evidence="8">
    <location>
        <begin position="36"/>
        <end position="56"/>
    </location>
</feature>
<comment type="function">
    <text evidence="8">NDH-1 shuttles electrons from NADH, via FMN and iron-sulfur (Fe-S) centers, to quinones in the respiratory chain. The immediate electron acceptor for the enzyme in this species is believed to be ubiquinone. Couples the redox reaction to proton translocation (for every two electrons transferred, four hydrogen ions are translocated across the cytoplasmic membrane), and thus conserves the redox energy in a proton gradient.</text>
</comment>
<evidence type="ECO:0000256" key="3">
    <source>
        <dbReference type="ARBA" id="ARBA00022448"/>
    </source>
</evidence>
<protein>
    <recommendedName>
        <fullName evidence="8">NADH-quinone oxidoreductase subunit K</fullName>
        <ecNumber evidence="8">7.1.1.-</ecNumber>
    </recommendedName>
    <alternativeName>
        <fullName evidence="8">NADH dehydrogenase I subunit K</fullName>
    </alternativeName>
    <alternativeName>
        <fullName evidence="8">NDH-1 subunit K</fullName>
    </alternativeName>
</protein>
<dbReference type="Proteomes" id="UP000000263">
    <property type="component" value="Chromosome"/>
</dbReference>
<dbReference type="InterPro" id="IPR039428">
    <property type="entry name" value="NUOK/Mnh_C1-like"/>
</dbReference>
<keyword evidence="8" id="KW-0520">NAD</keyword>
<dbReference type="EMBL" id="CP000804">
    <property type="protein sequence ID" value="ABU58181.1"/>
    <property type="molecule type" value="Genomic_DNA"/>
</dbReference>
<keyword evidence="3 8" id="KW-0813">Transport</keyword>
<dbReference type="FunFam" id="1.10.287.3510:FF:000001">
    <property type="entry name" value="NADH-quinone oxidoreductase subunit K"/>
    <property type="match status" value="1"/>
</dbReference>
<evidence type="ECO:0000256" key="5">
    <source>
        <dbReference type="ARBA" id="ARBA00022719"/>
    </source>
</evidence>
<comment type="subcellular location">
    <subcellularLocation>
        <location evidence="8">Cell membrane</location>
        <topology evidence="8">Multi-pass membrane protein</topology>
    </subcellularLocation>
    <subcellularLocation>
        <location evidence="1">Membrane</location>
        <topology evidence="1">Multi-pass membrane protein</topology>
    </subcellularLocation>
</comment>
<gene>
    <name evidence="8" type="primary">nuoK</name>
    <name evidence="9" type="ordered locus">Rcas_2095</name>
</gene>
<feature type="transmembrane region" description="Helical" evidence="8">
    <location>
        <begin position="68"/>
        <end position="92"/>
    </location>
</feature>
<keyword evidence="10" id="KW-1185">Reference proteome</keyword>
<evidence type="ECO:0000256" key="7">
    <source>
        <dbReference type="ARBA" id="ARBA00023136"/>
    </source>
</evidence>
<evidence type="ECO:0000256" key="4">
    <source>
        <dbReference type="ARBA" id="ARBA00022692"/>
    </source>
</evidence>
<dbReference type="NCBIfam" id="NF004323">
    <property type="entry name" value="PRK05715.1-5"/>
    <property type="match status" value="1"/>
</dbReference>
<dbReference type="HAMAP" id="MF_01456">
    <property type="entry name" value="NDH1_NuoK"/>
    <property type="match status" value="1"/>
</dbReference>
<dbReference type="HOGENOM" id="CLU_144724_1_1_0"/>
<dbReference type="GO" id="GO:0042773">
    <property type="term" value="P:ATP synthesis coupled electron transport"/>
    <property type="evidence" value="ECO:0007669"/>
    <property type="project" value="InterPro"/>
</dbReference>
<dbReference type="OrthoDB" id="9810120at2"/>
<organism evidence="9 10">
    <name type="scientific">Roseiflexus castenholzii (strain DSM 13941 / HLO8)</name>
    <dbReference type="NCBI Taxonomy" id="383372"/>
    <lineage>
        <taxon>Bacteria</taxon>
        <taxon>Bacillati</taxon>
        <taxon>Chloroflexota</taxon>
        <taxon>Chloroflexia</taxon>
        <taxon>Chloroflexales</taxon>
        <taxon>Roseiflexineae</taxon>
        <taxon>Roseiflexaceae</taxon>
        <taxon>Roseiflexus</taxon>
    </lineage>
</organism>
<dbReference type="Gene3D" id="1.10.287.3510">
    <property type="match status" value="1"/>
</dbReference>
<evidence type="ECO:0000256" key="1">
    <source>
        <dbReference type="ARBA" id="ARBA00004141"/>
    </source>
</evidence>
<dbReference type="GO" id="GO:0050136">
    <property type="term" value="F:NADH dehydrogenase (quinone) (non-electrogenic) activity"/>
    <property type="evidence" value="ECO:0007669"/>
    <property type="project" value="UniProtKB-UniRule"/>
</dbReference>
<dbReference type="GO" id="GO:0030964">
    <property type="term" value="C:NADH dehydrogenase complex"/>
    <property type="evidence" value="ECO:0007669"/>
    <property type="project" value="TreeGrafter"/>
</dbReference>
<dbReference type="RefSeq" id="WP_012120605.1">
    <property type="nucleotide sequence ID" value="NC_009767.1"/>
</dbReference>
<keyword evidence="7 8" id="KW-0472">Membrane</keyword>
<dbReference type="NCBIfam" id="NF004321">
    <property type="entry name" value="PRK05715.1-3"/>
    <property type="match status" value="1"/>
</dbReference>
<evidence type="ECO:0000256" key="8">
    <source>
        <dbReference type="HAMAP-Rule" id="MF_01456"/>
    </source>
</evidence>
<keyword evidence="8 9" id="KW-0830">Ubiquinone</keyword>
<dbReference type="Pfam" id="PF00420">
    <property type="entry name" value="Oxidored_q2"/>
    <property type="match status" value="1"/>
</dbReference>
<keyword evidence="6 8" id="KW-1133">Transmembrane helix</keyword>
<evidence type="ECO:0000313" key="10">
    <source>
        <dbReference type="Proteomes" id="UP000000263"/>
    </source>
</evidence>
<proteinExistence type="inferred from homology"/>
<comment type="catalytic activity">
    <reaction evidence="8">
        <text>a quinone + NADH + 5 H(+)(in) = a quinol + NAD(+) + 4 H(+)(out)</text>
        <dbReference type="Rhea" id="RHEA:57888"/>
        <dbReference type="ChEBI" id="CHEBI:15378"/>
        <dbReference type="ChEBI" id="CHEBI:24646"/>
        <dbReference type="ChEBI" id="CHEBI:57540"/>
        <dbReference type="ChEBI" id="CHEBI:57945"/>
        <dbReference type="ChEBI" id="CHEBI:132124"/>
    </reaction>
</comment>
<dbReference type="STRING" id="383372.Rcas_2095"/>